<evidence type="ECO:0000259" key="2">
    <source>
        <dbReference type="Pfam" id="PF16884"/>
    </source>
</evidence>
<dbReference type="GO" id="GO:0016628">
    <property type="term" value="F:oxidoreductase activity, acting on the CH-CH group of donors, NAD or NADP as acceptor"/>
    <property type="evidence" value="ECO:0007669"/>
    <property type="project" value="InterPro"/>
</dbReference>
<evidence type="ECO:0000313" key="3">
    <source>
        <dbReference type="EMBL" id="RKP11412.1"/>
    </source>
</evidence>
<dbReference type="AlphaFoldDB" id="A0A4P9XZ60"/>
<keyword evidence="4" id="KW-1185">Reference proteome</keyword>
<dbReference type="SUPFAM" id="SSF50129">
    <property type="entry name" value="GroES-like"/>
    <property type="match status" value="1"/>
</dbReference>
<accession>A0A4P9XZ60</accession>
<reference evidence="4" key="1">
    <citation type="journal article" date="2018" name="Nat. Microbiol.">
        <title>Leveraging single-cell genomics to expand the fungal tree of life.</title>
        <authorList>
            <person name="Ahrendt S.R."/>
            <person name="Quandt C.A."/>
            <person name="Ciobanu D."/>
            <person name="Clum A."/>
            <person name="Salamov A."/>
            <person name="Andreopoulos B."/>
            <person name="Cheng J.F."/>
            <person name="Woyke T."/>
            <person name="Pelin A."/>
            <person name="Henrissat B."/>
            <person name="Reynolds N.K."/>
            <person name="Benny G.L."/>
            <person name="Smith M.E."/>
            <person name="James T.Y."/>
            <person name="Grigoriev I.V."/>
        </authorList>
    </citation>
    <scope>NUCLEOTIDE SEQUENCE [LARGE SCALE GENOMIC DNA]</scope>
</reference>
<gene>
    <name evidence="3" type="ORF">BJ684DRAFT_12945</name>
</gene>
<feature type="non-terminal residue" evidence="3">
    <location>
        <position position="198"/>
    </location>
</feature>
<evidence type="ECO:0000313" key="4">
    <source>
        <dbReference type="Proteomes" id="UP000267251"/>
    </source>
</evidence>
<name>A0A4P9XZ60_9FUNG</name>
<dbReference type="CDD" id="cd05288">
    <property type="entry name" value="PGDH"/>
    <property type="match status" value="1"/>
</dbReference>
<sequence length="198" mass="20792">MSASNTVENVKVIYKKVPQGAPKIDEDFGIEKETLDLDAVEIPAENGVLLRSLYITVDPYMRGRMRDPKIPSYSSAFVPGKPMEGGVVAEVLRSNSSKVSSGDIVIGNLPWQSYIVTQNKEGPEGLTNLESARIAGIPLSYYLGVLGMPGLTAYSGLLDIGSPKAGETLYVSAASGAVGQVVGQIGKILGLYVVGSAG</sequence>
<dbReference type="OrthoDB" id="809632at2759"/>
<keyword evidence="1" id="KW-0560">Oxidoreductase</keyword>
<dbReference type="InterPro" id="IPR011032">
    <property type="entry name" value="GroES-like_sf"/>
</dbReference>
<dbReference type="Proteomes" id="UP000267251">
    <property type="component" value="Unassembled WGS sequence"/>
</dbReference>
<protein>
    <submittedName>
        <fullName evidence="3">Chaperonin 10-like protein</fullName>
    </submittedName>
</protein>
<dbReference type="PANTHER" id="PTHR43205:SF7">
    <property type="entry name" value="PROSTAGLANDIN REDUCTASE 1"/>
    <property type="match status" value="1"/>
</dbReference>
<dbReference type="Gene3D" id="3.90.180.10">
    <property type="entry name" value="Medium-chain alcohol dehydrogenases, catalytic domain"/>
    <property type="match status" value="1"/>
</dbReference>
<evidence type="ECO:0000256" key="1">
    <source>
        <dbReference type="ARBA" id="ARBA00023002"/>
    </source>
</evidence>
<dbReference type="PANTHER" id="PTHR43205">
    <property type="entry name" value="PROSTAGLANDIN REDUCTASE"/>
    <property type="match status" value="1"/>
</dbReference>
<dbReference type="EMBL" id="KZ988933">
    <property type="protein sequence ID" value="RKP11412.1"/>
    <property type="molecule type" value="Genomic_DNA"/>
</dbReference>
<organism evidence="3 4">
    <name type="scientific">Piptocephalis cylindrospora</name>
    <dbReference type="NCBI Taxonomy" id="1907219"/>
    <lineage>
        <taxon>Eukaryota</taxon>
        <taxon>Fungi</taxon>
        <taxon>Fungi incertae sedis</taxon>
        <taxon>Zoopagomycota</taxon>
        <taxon>Zoopagomycotina</taxon>
        <taxon>Zoopagomycetes</taxon>
        <taxon>Zoopagales</taxon>
        <taxon>Piptocephalidaceae</taxon>
        <taxon>Piptocephalis</taxon>
    </lineage>
</organism>
<dbReference type="InterPro" id="IPR045010">
    <property type="entry name" value="MDR_fam"/>
</dbReference>
<feature type="domain" description="Oxidoreductase N-terminal" evidence="2">
    <location>
        <begin position="13"/>
        <end position="120"/>
    </location>
</feature>
<proteinExistence type="predicted"/>
<dbReference type="InterPro" id="IPR041694">
    <property type="entry name" value="ADH_N_2"/>
</dbReference>
<dbReference type="Pfam" id="PF16884">
    <property type="entry name" value="ADH_N_2"/>
    <property type="match status" value="1"/>
</dbReference>